<proteinExistence type="predicted"/>
<organism evidence="1">
    <name type="scientific">Marinobacter nauticus</name>
    <name type="common">Marinobacter hydrocarbonoclasticus</name>
    <name type="synonym">Marinobacter aquaeolei</name>
    <dbReference type="NCBI Taxonomy" id="2743"/>
    <lineage>
        <taxon>Bacteria</taxon>
        <taxon>Pseudomonadati</taxon>
        <taxon>Pseudomonadota</taxon>
        <taxon>Gammaproteobacteria</taxon>
        <taxon>Pseudomonadales</taxon>
        <taxon>Marinobacteraceae</taxon>
        <taxon>Marinobacter</taxon>
    </lineage>
</organism>
<reference evidence="1" key="1">
    <citation type="submission" date="2019-03" db="EMBL/GenBank/DDBJ databases">
        <title>Whole genome analysis of nitrate-reducing bacteria Marinobacter hydrocarbonoclasticus YB03.</title>
        <authorList>
            <person name="Azam A.H."/>
            <person name="Yuk S.R."/>
            <person name="Kamarisima K."/>
            <person name="Miyanaga K."/>
            <person name="Tanji Y."/>
        </authorList>
    </citation>
    <scope>NUCLEOTIDE SEQUENCE</scope>
    <source>
        <strain evidence="1">YB03</strain>
    </source>
</reference>
<dbReference type="EMBL" id="AP019537">
    <property type="protein sequence ID" value="BBJ03821.1"/>
    <property type="molecule type" value="Genomic_DNA"/>
</dbReference>
<evidence type="ECO:0000313" key="1">
    <source>
        <dbReference type="EMBL" id="BBJ03821.1"/>
    </source>
</evidence>
<name>A0A455W4I8_MARNT</name>
<protein>
    <submittedName>
        <fullName evidence="1">Uncharacterized protein</fullName>
    </submittedName>
</protein>
<gene>
    <name evidence="1" type="ORF">YBY_16690</name>
</gene>
<dbReference type="AlphaFoldDB" id="A0A455W4I8"/>
<accession>A0A455W4I8</accession>
<sequence>MDISNVKALCETLTYATEQNAVPCLERIAKVLEVIVRLAYECGEEVLIALLSAMAKALPKQE</sequence>